<accession>A0A6L6ZTD8</accession>
<dbReference type="AlphaFoldDB" id="A0A6L6ZTD8"/>
<evidence type="ECO:0000313" key="2">
    <source>
        <dbReference type="Proteomes" id="UP000487258"/>
    </source>
</evidence>
<name>A0A6L6ZTD8_ECOLX</name>
<dbReference type="Proteomes" id="UP000487258">
    <property type="component" value="Unassembled WGS sequence"/>
</dbReference>
<dbReference type="RefSeq" id="WP_096246404.1">
    <property type="nucleotide sequence ID" value="NZ_JAJHJK010000046.1"/>
</dbReference>
<proteinExistence type="predicted"/>
<reference evidence="1 2" key="1">
    <citation type="submission" date="2019-12" db="EMBL/GenBank/DDBJ databases">
        <title>Enteriobacteria Tanzani isolates_10432.</title>
        <authorList>
            <person name="Subbiah M."/>
            <person name="Call D."/>
        </authorList>
    </citation>
    <scope>NUCLEOTIDE SEQUENCE [LARGE SCALE GENOMIC DNA]</scope>
    <source>
        <strain evidence="1 2">10432wF6</strain>
    </source>
</reference>
<protein>
    <submittedName>
        <fullName evidence="1">Uncharacterized protein</fullName>
    </submittedName>
</protein>
<evidence type="ECO:0000313" key="1">
    <source>
        <dbReference type="EMBL" id="MWL46726.1"/>
    </source>
</evidence>
<comment type="caution">
    <text evidence="1">The sequence shown here is derived from an EMBL/GenBank/DDBJ whole genome shotgun (WGS) entry which is preliminary data.</text>
</comment>
<organism evidence="1 2">
    <name type="scientific">Escherichia coli</name>
    <dbReference type="NCBI Taxonomy" id="562"/>
    <lineage>
        <taxon>Bacteria</taxon>
        <taxon>Pseudomonadati</taxon>
        <taxon>Pseudomonadota</taxon>
        <taxon>Gammaproteobacteria</taxon>
        <taxon>Enterobacterales</taxon>
        <taxon>Enterobacteriaceae</taxon>
        <taxon>Escherichia</taxon>
    </lineage>
</organism>
<gene>
    <name evidence="1" type="ORF">GQM04_14605</name>
</gene>
<dbReference type="EMBL" id="WTMY01000137">
    <property type="protein sequence ID" value="MWL46726.1"/>
    <property type="molecule type" value="Genomic_DNA"/>
</dbReference>
<sequence>MIDLTERYELIKAISERLKEQPNKPKLRIGNQRQVITSHKPKTRKIPKWCIDRIPSDAQIIGETELHYLVRH</sequence>